<organism evidence="1 2">
    <name type="scientific">Pterulicium gracile</name>
    <dbReference type="NCBI Taxonomy" id="1884261"/>
    <lineage>
        <taxon>Eukaryota</taxon>
        <taxon>Fungi</taxon>
        <taxon>Dikarya</taxon>
        <taxon>Basidiomycota</taxon>
        <taxon>Agaricomycotina</taxon>
        <taxon>Agaricomycetes</taxon>
        <taxon>Agaricomycetidae</taxon>
        <taxon>Agaricales</taxon>
        <taxon>Pleurotineae</taxon>
        <taxon>Pterulaceae</taxon>
        <taxon>Pterulicium</taxon>
    </lineage>
</organism>
<name>A0A5C3QLD6_9AGAR</name>
<accession>A0A5C3QLD6</accession>
<reference evidence="1 2" key="1">
    <citation type="journal article" date="2019" name="Nat. Ecol. Evol.">
        <title>Megaphylogeny resolves global patterns of mushroom evolution.</title>
        <authorList>
            <person name="Varga T."/>
            <person name="Krizsan K."/>
            <person name="Foldi C."/>
            <person name="Dima B."/>
            <person name="Sanchez-Garcia M."/>
            <person name="Sanchez-Ramirez S."/>
            <person name="Szollosi G.J."/>
            <person name="Szarkandi J.G."/>
            <person name="Papp V."/>
            <person name="Albert L."/>
            <person name="Andreopoulos W."/>
            <person name="Angelini C."/>
            <person name="Antonin V."/>
            <person name="Barry K.W."/>
            <person name="Bougher N.L."/>
            <person name="Buchanan P."/>
            <person name="Buyck B."/>
            <person name="Bense V."/>
            <person name="Catcheside P."/>
            <person name="Chovatia M."/>
            <person name="Cooper J."/>
            <person name="Damon W."/>
            <person name="Desjardin D."/>
            <person name="Finy P."/>
            <person name="Geml J."/>
            <person name="Haridas S."/>
            <person name="Hughes K."/>
            <person name="Justo A."/>
            <person name="Karasinski D."/>
            <person name="Kautmanova I."/>
            <person name="Kiss B."/>
            <person name="Kocsube S."/>
            <person name="Kotiranta H."/>
            <person name="LaButti K.M."/>
            <person name="Lechner B.E."/>
            <person name="Liimatainen K."/>
            <person name="Lipzen A."/>
            <person name="Lukacs Z."/>
            <person name="Mihaltcheva S."/>
            <person name="Morgado L.N."/>
            <person name="Niskanen T."/>
            <person name="Noordeloos M.E."/>
            <person name="Ohm R.A."/>
            <person name="Ortiz-Santana B."/>
            <person name="Ovrebo C."/>
            <person name="Racz N."/>
            <person name="Riley R."/>
            <person name="Savchenko A."/>
            <person name="Shiryaev A."/>
            <person name="Soop K."/>
            <person name="Spirin V."/>
            <person name="Szebenyi C."/>
            <person name="Tomsovsky M."/>
            <person name="Tulloss R.E."/>
            <person name="Uehling J."/>
            <person name="Grigoriev I.V."/>
            <person name="Vagvolgyi C."/>
            <person name="Papp T."/>
            <person name="Martin F.M."/>
            <person name="Miettinen O."/>
            <person name="Hibbett D.S."/>
            <person name="Nagy L.G."/>
        </authorList>
    </citation>
    <scope>NUCLEOTIDE SEQUENCE [LARGE SCALE GENOMIC DNA]</scope>
    <source>
        <strain evidence="1 2">CBS 309.79</strain>
    </source>
</reference>
<proteinExistence type="predicted"/>
<evidence type="ECO:0000313" key="1">
    <source>
        <dbReference type="EMBL" id="TFL02743.1"/>
    </source>
</evidence>
<dbReference type="EMBL" id="ML178822">
    <property type="protein sequence ID" value="TFL02743.1"/>
    <property type="molecule type" value="Genomic_DNA"/>
</dbReference>
<dbReference type="Proteomes" id="UP000305067">
    <property type="component" value="Unassembled WGS sequence"/>
</dbReference>
<gene>
    <name evidence="1" type="ORF">BDV98DRAFT_655620</name>
</gene>
<dbReference type="AlphaFoldDB" id="A0A5C3QLD6"/>
<protein>
    <submittedName>
        <fullName evidence="1">Uncharacterized protein</fullName>
    </submittedName>
</protein>
<evidence type="ECO:0000313" key="2">
    <source>
        <dbReference type="Proteomes" id="UP000305067"/>
    </source>
</evidence>
<sequence length="200" mass="22444">MCRLHGESYESSGSGTRASLREWLMFPLGGLPVLETQSLSKAFFAFTSVQLIDRVKKCQIAQMSQRGQRRSRGVWVQPELWRQQSGDVDQGTSRKGWQKVGSGKRKVAVKSVGDGDQDMIRKEETRARVSSANRGELLQEMQSPVHFSGGLRYYSMDERARVIDESTVPEIESELHFSEKLRYCSSVELVGRVIDGDGPG</sequence>
<keyword evidence="2" id="KW-1185">Reference proteome</keyword>